<evidence type="ECO:0000313" key="4">
    <source>
        <dbReference type="Proteomes" id="UP000562352"/>
    </source>
</evidence>
<organism evidence="3 4">
    <name type="scientific">Planomonospora venezuelensis</name>
    <dbReference type="NCBI Taxonomy" id="1999"/>
    <lineage>
        <taxon>Bacteria</taxon>
        <taxon>Bacillati</taxon>
        <taxon>Actinomycetota</taxon>
        <taxon>Actinomycetes</taxon>
        <taxon>Streptosporangiales</taxon>
        <taxon>Streptosporangiaceae</taxon>
        <taxon>Planomonospora</taxon>
    </lineage>
</organism>
<sequence length="623" mass="66963">MLLALSVSTLWKAVLICGIVGLAVLTVVPEVPLGVLSWLRHTLPGKLAALFDAFFRWIQKRIWWFLSTGILLTVGVLCFLLARDPPWGPCRTPVEVTFAVSDETAPAVRRVADAFMRDEANWWGCRGVNVNVGALPADGIRNRLRDWTFPVEPSGGRTPRTPPGARPDGWLADLSEEVGYVRGRRDPKLTFGEPVTVAVSPLVIAAPSGLADDLAGDDLRPGAHDWAYLLRPRSSTRQVVRTYPLASNVGLATTAAAGPAADLSGEVRPDDNVHEVMCRYPDSAAAPPVVMTEQQFHEINLALSGTASAPRAPDGCFTAPATVRMTAGRTGTAPASATADVLAPLTAVYPKGGHALRYTCVPVLWSDLDRPGSVRRTVEEFCDALREALPRYGFRDHRGRLDTGALPPGSGWLKSEAPVALDWKAPVTSTIYQSRTRLADHVLLLVDNSGSMGNRAADGGTRLTAAGRLAQFIVTSRRGERTTGVQTFFPEDGRGSGPAAVTDGGRSLVERLDAVMDVRPSRPDPEMRALVVDALDRMAAIGGGQDRRVVLVLTDGGDPEGLAASDLRGRDGVRLVVLSFTGRGCAKKPLPELQEKGLMSCYDASSDPERALDEVFDELRRPR</sequence>
<evidence type="ECO:0000313" key="3">
    <source>
        <dbReference type="EMBL" id="MBB5964425.1"/>
    </source>
</evidence>
<dbReference type="InterPro" id="IPR036465">
    <property type="entry name" value="vWFA_dom_sf"/>
</dbReference>
<dbReference type="EMBL" id="JACHJJ010000011">
    <property type="protein sequence ID" value="MBB5964425.1"/>
    <property type="molecule type" value="Genomic_DNA"/>
</dbReference>
<keyword evidence="4" id="KW-1185">Reference proteome</keyword>
<gene>
    <name evidence="3" type="ORF">FHS22_003709</name>
</gene>
<protein>
    <recommendedName>
        <fullName evidence="2">VWFA domain-containing protein</fullName>
    </recommendedName>
</protein>
<dbReference type="Gene3D" id="3.40.50.410">
    <property type="entry name" value="von Willebrand factor, type A domain"/>
    <property type="match status" value="1"/>
</dbReference>
<feature type="transmembrane region" description="Helical" evidence="1">
    <location>
        <begin position="62"/>
        <end position="82"/>
    </location>
</feature>
<evidence type="ECO:0000259" key="2">
    <source>
        <dbReference type="PROSITE" id="PS50234"/>
    </source>
</evidence>
<accession>A0A841D8G5</accession>
<feature type="transmembrane region" description="Helical" evidence="1">
    <location>
        <begin position="13"/>
        <end position="39"/>
    </location>
</feature>
<reference evidence="3 4" key="1">
    <citation type="submission" date="2020-08" db="EMBL/GenBank/DDBJ databases">
        <title>Genomic Encyclopedia of Type Strains, Phase III (KMG-III): the genomes of soil and plant-associated and newly described type strains.</title>
        <authorList>
            <person name="Whitman W."/>
        </authorList>
    </citation>
    <scope>NUCLEOTIDE SEQUENCE [LARGE SCALE GENOMIC DNA]</scope>
    <source>
        <strain evidence="3 4">CECT 3303</strain>
    </source>
</reference>
<keyword evidence="1" id="KW-0472">Membrane</keyword>
<dbReference type="PROSITE" id="PS50234">
    <property type="entry name" value="VWFA"/>
    <property type="match status" value="1"/>
</dbReference>
<keyword evidence="1" id="KW-0812">Transmembrane</keyword>
<dbReference type="InterPro" id="IPR002035">
    <property type="entry name" value="VWF_A"/>
</dbReference>
<dbReference type="RefSeq" id="WP_184943214.1">
    <property type="nucleotide sequence ID" value="NZ_BAAAWZ010000001.1"/>
</dbReference>
<dbReference type="AlphaFoldDB" id="A0A841D8G5"/>
<proteinExistence type="predicted"/>
<keyword evidence="1" id="KW-1133">Transmembrane helix</keyword>
<comment type="caution">
    <text evidence="3">The sequence shown here is derived from an EMBL/GenBank/DDBJ whole genome shotgun (WGS) entry which is preliminary data.</text>
</comment>
<name>A0A841D8G5_PLAVE</name>
<dbReference type="Proteomes" id="UP000562352">
    <property type="component" value="Unassembled WGS sequence"/>
</dbReference>
<dbReference type="SUPFAM" id="SSF53300">
    <property type="entry name" value="vWA-like"/>
    <property type="match status" value="1"/>
</dbReference>
<dbReference type="Pfam" id="PF13531">
    <property type="entry name" value="SBP_bac_11"/>
    <property type="match status" value="1"/>
</dbReference>
<feature type="domain" description="VWFA" evidence="2">
    <location>
        <begin position="441"/>
        <end position="619"/>
    </location>
</feature>
<evidence type="ECO:0000256" key="1">
    <source>
        <dbReference type="SAM" id="Phobius"/>
    </source>
</evidence>